<dbReference type="OrthoDB" id="1393670at2759"/>
<feature type="non-terminal residue" evidence="3">
    <location>
        <position position="1"/>
    </location>
</feature>
<dbReference type="Proteomes" id="UP000233524">
    <property type="component" value="Unassembled WGS sequence"/>
</dbReference>
<dbReference type="Pfam" id="PF01738">
    <property type="entry name" value="DLH"/>
    <property type="match status" value="2"/>
</dbReference>
<dbReference type="InterPro" id="IPR002925">
    <property type="entry name" value="Dienelactn_hydro"/>
</dbReference>
<comment type="caution">
    <text evidence="3">The sequence shown here is derived from an EMBL/GenBank/DDBJ whole genome shotgun (WGS) entry which is preliminary data.</text>
</comment>
<evidence type="ECO:0000259" key="2">
    <source>
        <dbReference type="Pfam" id="PF01738"/>
    </source>
</evidence>
<feature type="domain" description="Dienelactone hydrolase" evidence="2">
    <location>
        <begin position="67"/>
        <end position="208"/>
    </location>
</feature>
<evidence type="ECO:0000313" key="3">
    <source>
        <dbReference type="EMBL" id="PKS07610.1"/>
    </source>
</evidence>
<reference evidence="3 4" key="1">
    <citation type="journal article" date="2017" name="G3 (Bethesda)">
        <title>First Draft Genome Sequence of the Pathogenic Fungus Lomentospora prolificans (Formerly Scedosporium prolificans).</title>
        <authorList>
            <person name="Luo R."/>
            <person name="Zimin A."/>
            <person name="Workman R."/>
            <person name="Fan Y."/>
            <person name="Pertea G."/>
            <person name="Grossman N."/>
            <person name="Wear M.P."/>
            <person name="Jia B."/>
            <person name="Miller H."/>
            <person name="Casadevall A."/>
            <person name="Timp W."/>
            <person name="Zhang S.X."/>
            <person name="Salzberg S.L."/>
        </authorList>
    </citation>
    <scope>NUCLEOTIDE SEQUENCE [LARGE SCALE GENOMIC DNA]</scope>
    <source>
        <strain evidence="3 4">JHH-5317</strain>
    </source>
</reference>
<dbReference type="STRING" id="41688.A0A2N3N599"/>
<dbReference type="Gene3D" id="3.40.50.1820">
    <property type="entry name" value="alpha/beta hydrolase"/>
    <property type="match status" value="1"/>
</dbReference>
<accession>A0A2N3N599</accession>
<dbReference type="EMBL" id="NLAX01000701">
    <property type="protein sequence ID" value="PKS07610.1"/>
    <property type="molecule type" value="Genomic_DNA"/>
</dbReference>
<name>A0A2N3N599_9PEZI</name>
<evidence type="ECO:0000256" key="1">
    <source>
        <dbReference type="SAM" id="MobiDB-lite"/>
    </source>
</evidence>
<dbReference type="PANTHER" id="PTHR17630:SF80">
    <property type="entry name" value="DIENELACTONE HYDROLASE DOMAIN-CONTAINING PROTEIN"/>
    <property type="match status" value="1"/>
</dbReference>
<dbReference type="AlphaFoldDB" id="A0A2N3N599"/>
<sequence>LARSKAMADPNVATKAPESDGQEAIALETSPSHSAPIVGEHCVTDRPIPSGQASTGEILSINDVNVYVSKPSDYPHTPAKLLLLLTGGTGLQSTNNQIQADKFAGEGYLVIMPDLFNGDPAPTSAAIHEEDTGSLLDQVKMKAIEAAKSFLIDMWLARHTAEKVLPILYKVISGCKEKYADAVQNGNGIYAVGYCIGGRYVLLLGNEKQLPASQSPNEEAGEVRTGPLIKAGALAHGASVTPDDFVGLKVPVSLACVENDPLFPDEVRTKGEDAMESANLEHEVRVYPGVPHGFAVVGQYEDNSIKEAQATAYDQMLNWIKGH</sequence>
<proteinExistence type="predicted"/>
<organism evidence="3 4">
    <name type="scientific">Lomentospora prolificans</name>
    <dbReference type="NCBI Taxonomy" id="41688"/>
    <lineage>
        <taxon>Eukaryota</taxon>
        <taxon>Fungi</taxon>
        <taxon>Dikarya</taxon>
        <taxon>Ascomycota</taxon>
        <taxon>Pezizomycotina</taxon>
        <taxon>Sordariomycetes</taxon>
        <taxon>Hypocreomycetidae</taxon>
        <taxon>Microascales</taxon>
        <taxon>Microascaceae</taxon>
        <taxon>Lomentospora</taxon>
    </lineage>
</organism>
<dbReference type="InParanoid" id="A0A2N3N599"/>
<dbReference type="SUPFAM" id="SSF53474">
    <property type="entry name" value="alpha/beta-Hydrolases"/>
    <property type="match status" value="1"/>
</dbReference>
<dbReference type="PANTHER" id="PTHR17630">
    <property type="entry name" value="DIENELACTONE HYDROLASE"/>
    <property type="match status" value="1"/>
</dbReference>
<gene>
    <name evidence="3" type="ORF">jhhlp_006216</name>
</gene>
<keyword evidence="4" id="KW-1185">Reference proteome</keyword>
<dbReference type="InterPro" id="IPR029058">
    <property type="entry name" value="AB_hydrolase_fold"/>
</dbReference>
<protein>
    <recommendedName>
        <fullName evidence="2">Dienelactone hydrolase domain-containing protein</fullName>
    </recommendedName>
</protein>
<feature type="region of interest" description="Disordered" evidence="1">
    <location>
        <begin position="1"/>
        <end position="24"/>
    </location>
</feature>
<feature type="domain" description="Dienelactone hydrolase" evidence="2">
    <location>
        <begin position="226"/>
        <end position="321"/>
    </location>
</feature>
<dbReference type="GO" id="GO:0016787">
    <property type="term" value="F:hydrolase activity"/>
    <property type="evidence" value="ECO:0007669"/>
    <property type="project" value="InterPro"/>
</dbReference>
<evidence type="ECO:0000313" key="4">
    <source>
        <dbReference type="Proteomes" id="UP000233524"/>
    </source>
</evidence>
<dbReference type="VEuPathDB" id="FungiDB:jhhlp_006216"/>